<dbReference type="InterPro" id="IPR015943">
    <property type="entry name" value="WD40/YVTN_repeat-like_dom_sf"/>
</dbReference>
<feature type="region of interest" description="Disordered" evidence="6">
    <location>
        <begin position="1"/>
        <end position="156"/>
    </location>
</feature>
<name>A0AAN8PYY8_PATCE</name>
<keyword evidence="1 5" id="KW-0853">WD repeat</keyword>
<comment type="similarity">
    <text evidence="3">Belongs to the WD repeat GAD-1 family.</text>
</comment>
<feature type="repeat" description="WD" evidence="5">
    <location>
        <begin position="371"/>
        <end position="396"/>
    </location>
</feature>
<feature type="compositionally biased region" description="Basic and acidic residues" evidence="6">
    <location>
        <begin position="46"/>
        <end position="74"/>
    </location>
</feature>
<evidence type="ECO:0000256" key="1">
    <source>
        <dbReference type="ARBA" id="ARBA00022574"/>
    </source>
</evidence>
<dbReference type="Pfam" id="PF00400">
    <property type="entry name" value="WD40"/>
    <property type="match status" value="3"/>
</dbReference>
<dbReference type="GO" id="GO:0035861">
    <property type="term" value="C:site of double-strand break"/>
    <property type="evidence" value="ECO:0007669"/>
    <property type="project" value="TreeGrafter"/>
</dbReference>
<sequence length="644" mass="71844">MADKSEDMNKKDGNQKKARTFDFMAMFEQARQTAIERTGENISTDITDKDAIKPKDKSGDKNIKIKINKDKGSNDSDTDSSDSSSSEDEKDSKSQSSLVGPPVPARFNPVATNKSGGDNMVGPPIPSVKRTSDDDDDGDDDDDDEEEDMSLEKRIPSSHEIVLKHGVKTVSAMALDPSGARLVTGGYDYDVRLFDFAGMDSSFHSFRNLQPCESHQIKALEYSMTGDTILVVAGNAQAKVLDRDGFTKMECVKGDQYIVDMASTKGHCAMLNSGCWNPKIKEEFLTCANDGTMRLWDVNVAHKHKSIMKPKNKHGRKTIPTTCVFSNDGRYMAAACDDGSIQMWDHNRPFLINVSLVNRDCHMMGSETSCLCFSYDGKTLASRGGDDTLKLWDMRSFKKPLNVVKGLTNYFPMTDCLFSPDDKMVVTGISVKKQEGQGQLIFFERETLSIVNAMDISDSSVVKCLWHPKLNQIVVGSGDGLVKIFYDPNKSNRGAMLCTVKKKRKQKELQVMASKQIITPYALPMFRDSRPTSTRKQEERVRKDPTKSKRPDLPVSGPGTGGRVRERGATLSQYVVQSIVLRKPDPHENDPRGAILRHAEEAETNPYWITPAYKKNQPVPVFREPEEEKKEEDSGPLWKKTKLG</sequence>
<dbReference type="Gene3D" id="2.130.10.10">
    <property type="entry name" value="YVTN repeat-like/Quinoprotein amine dehydrogenase"/>
    <property type="match status" value="1"/>
</dbReference>
<feature type="compositionally biased region" description="Acidic residues" evidence="6">
    <location>
        <begin position="133"/>
        <end position="149"/>
    </location>
</feature>
<comment type="caution">
    <text evidence="7">The sequence shown here is derived from an EMBL/GenBank/DDBJ whole genome shotgun (WGS) entry which is preliminary data.</text>
</comment>
<organism evidence="7 8">
    <name type="scientific">Patella caerulea</name>
    <name type="common">Rayed Mediterranean limpet</name>
    <dbReference type="NCBI Taxonomy" id="87958"/>
    <lineage>
        <taxon>Eukaryota</taxon>
        <taxon>Metazoa</taxon>
        <taxon>Spiralia</taxon>
        <taxon>Lophotrochozoa</taxon>
        <taxon>Mollusca</taxon>
        <taxon>Gastropoda</taxon>
        <taxon>Patellogastropoda</taxon>
        <taxon>Patelloidea</taxon>
        <taxon>Patellidae</taxon>
        <taxon>Patella</taxon>
    </lineage>
</organism>
<dbReference type="PANTHER" id="PTHR16017:SF0">
    <property type="entry name" value="WD REPEAT-CONTAINING PROTEIN 70"/>
    <property type="match status" value="1"/>
</dbReference>
<dbReference type="AlphaFoldDB" id="A0AAN8PYY8"/>
<accession>A0AAN8PYY8</accession>
<feature type="compositionally biased region" description="Acidic residues" evidence="6">
    <location>
        <begin position="76"/>
        <end position="89"/>
    </location>
</feature>
<dbReference type="SUPFAM" id="SSF50978">
    <property type="entry name" value="WD40 repeat-like"/>
    <property type="match status" value="1"/>
</dbReference>
<evidence type="ECO:0000313" key="8">
    <source>
        <dbReference type="Proteomes" id="UP001347796"/>
    </source>
</evidence>
<dbReference type="InterPro" id="IPR036322">
    <property type="entry name" value="WD40_repeat_dom_sf"/>
</dbReference>
<keyword evidence="2" id="KW-0677">Repeat</keyword>
<dbReference type="FunFam" id="2.130.10.10:FF:000294">
    <property type="entry name" value="WD repeat-containing protein 70"/>
    <property type="match status" value="1"/>
</dbReference>
<evidence type="ECO:0000256" key="4">
    <source>
        <dbReference type="ARBA" id="ARBA00040943"/>
    </source>
</evidence>
<feature type="compositionally biased region" description="Basic and acidic residues" evidence="6">
    <location>
        <begin position="623"/>
        <end position="633"/>
    </location>
</feature>
<evidence type="ECO:0000256" key="6">
    <source>
        <dbReference type="SAM" id="MobiDB-lite"/>
    </source>
</evidence>
<dbReference type="InterPro" id="IPR001680">
    <property type="entry name" value="WD40_rpt"/>
</dbReference>
<feature type="region of interest" description="Disordered" evidence="6">
    <location>
        <begin position="524"/>
        <end position="567"/>
    </location>
</feature>
<reference evidence="7 8" key="1">
    <citation type="submission" date="2024-01" db="EMBL/GenBank/DDBJ databases">
        <title>The genome of the rayed Mediterranean limpet Patella caerulea (Linnaeus, 1758).</title>
        <authorList>
            <person name="Anh-Thu Weber A."/>
            <person name="Halstead-Nussloch G."/>
        </authorList>
    </citation>
    <scope>NUCLEOTIDE SEQUENCE [LARGE SCALE GENOMIC DNA]</scope>
    <source>
        <strain evidence="7">AATW-2023a</strain>
        <tissue evidence="7">Whole specimen</tissue>
    </source>
</reference>
<feature type="repeat" description="WD" evidence="5">
    <location>
        <begin position="264"/>
        <end position="306"/>
    </location>
</feature>
<protein>
    <recommendedName>
        <fullName evidence="4">WD repeat-containing protein 70</fullName>
    </recommendedName>
</protein>
<evidence type="ECO:0000256" key="3">
    <source>
        <dbReference type="ARBA" id="ARBA00038343"/>
    </source>
</evidence>
<dbReference type="PROSITE" id="PS50082">
    <property type="entry name" value="WD_REPEATS_2"/>
    <property type="match status" value="3"/>
</dbReference>
<dbReference type="SMART" id="SM00320">
    <property type="entry name" value="WD40"/>
    <property type="match status" value="6"/>
</dbReference>
<evidence type="ECO:0000256" key="2">
    <source>
        <dbReference type="ARBA" id="ARBA00022737"/>
    </source>
</evidence>
<dbReference type="GO" id="GO:0005634">
    <property type="term" value="C:nucleus"/>
    <property type="evidence" value="ECO:0007669"/>
    <property type="project" value="TreeGrafter"/>
</dbReference>
<feature type="compositionally biased region" description="Basic and acidic residues" evidence="6">
    <location>
        <begin position="1"/>
        <end position="15"/>
    </location>
</feature>
<proteinExistence type="inferred from homology"/>
<feature type="repeat" description="WD" evidence="5">
    <location>
        <begin position="325"/>
        <end position="345"/>
    </location>
</feature>
<keyword evidence="8" id="KW-1185">Reference proteome</keyword>
<evidence type="ECO:0000313" key="7">
    <source>
        <dbReference type="EMBL" id="KAK6179715.1"/>
    </source>
</evidence>
<evidence type="ECO:0000256" key="5">
    <source>
        <dbReference type="PROSITE-ProRule" id="PRU00221"/>
    </source>
</evidence>
<dbReference type="Proteomes" id="UP001347796">
    <property type="component" value="Unassembled WGS sequence"/>
</dbReference>
<feature type="region of interest" description="Disordered" evidence="6">
    <location>
        <begin position="614"/>
        <end position="644"/>
    </location>
</feature>
<dbReference type="InterPro" id="IPR051858">
    <property type="entry name" value="WD_repeat_GAD-1"/>
</dbReference>
<gene>
    <name evidence="7" type="ORF">SNE40_012016</name>
</gene>
<feature type="compositionally biased region" description="Basic and acidic residues" evidence="6">
    <location>
        <begin position="527"/>
        <end position="552"/>
    </location>
</feature>
<dbReference type="EMBL" id="JAZGQO010000008">
    <property type="protein sequence ID" value="KAK6179715.1"/>
    <property type="molecule type" value="Genomic_DNA"/>
</dbReference>
<dbReference type="PANTHER" id="PTHR16017">
    <property type="entry name" value="GASTRULATION DEFECTIVE PROTEIN 1-RELATED"/>
    <property type="match status" value="1"/>
</dbReference>
<dbReference type="FunFam" id="2.130.10.10:FF:001038">
    <property type="entry name" value="WD repeat domain 70"/>
    <property type="match status" value="1"/>
</dbReference>